<reference evidence="3" key="1">
    <citation type="journal article" date="2014" name="Biotechnol. Biofuels">
        <title>Comparison of single-molecule sequencing and hybrid approaches for finishing the genome of Clostridium autoethanogenum and analysis of CRISPR systems in industrial relevant Clostridia.</title>
        <authorList>
            <person name="Brown S.D."/>
            <person name="Nagaraju S."/>
            <person name="Utturkar S."/>
            <person name="De Tissera S."/>
            <person name="Segovia S."/>
            <person name="Mitchell W."/>
            <person name="Land M.L."/>
            <person name="Dassanayake A."/>
            <person name="Kopke M."/>
        </authorList>
    </citation>
    <scope>NUCLEOTIDE SEQUENCE [LARGE SCALE GENOMIC DNA]</scope>
    <source>
        <strain evidence="3">DSM 10061</strain>
    </source>
</reference>
<feature type="domain" description="PucR C-terminal helix-turn-helix" evidence="1">
    <location>
        <begin position="358"/>
        <end position="414"/>
    </location>
</feature>
<keyword evidence="3" id="KW-1185">Reference proteome</keyword>
<dbReference type="Proteomes" id="UP000017590">
    <property type="component" value="Chromosome"/>
</dbReference>
<protein>
    <submittedName>
        <fullName evidence="2">Helix-turn-helix domain-containing protein</fullName>
    </submittedName>
</protein>
<dbReference type="InterPro" id="IPR051448">
    <property type="entry name" value="CdaR-like_regulators"/>
</dbReference>
<dbReference type="PANTHER" id="PTHR33744">
    <property type="entry name" value="CARBOHYDRATE DIACID REGULATOR"/>
    <property type="match status" value="1"/>
</dbReference>
<dbReference type="Pfam" id="PF13556">
    <property type="entry name" value="HTH_30"/>
    <property type="match status" value="1"/>
</dbReference>
<evidence type="ECO:0000313" key="3">
    <source>
        <dbReference type="Proteomes" id="UP000017590"/>
    </source>
</evidence>
<dbReference type="RefSeq" id="WP_029169995.1">
    <property type="nucleotide sequence ID" value="NC_022592.1"/>
</dbReference>
<proteinExistence type="predicted"/>
<sequence length="425" mass="50274">MNKTSNISHYDIKLNEVKEVLYNSLLNNYGIKEILKLAHNYLKNAITICNSTYSIIENYPKSEYIELLDDKNGTLYLPLTNLKTMQKEKLMEKIFEAKSAFFFESKYYNYHMIFCPIRIRKSVVGYICVRDTNRNFTDLDIAIVDILSGILSLEMQKCDFYYGTYEAQSEYLLSDLIEKTIDNPEYFKERFNQLGHPLLSNFWFLIISSTDKKDYNSSKASYLQNQLHVIFPADLVAYYNRHLTVLISKNSNEPFSQLEKFKLNSFLHFNYFIGSLSYCCTNLLNLRQYYHQAYNLLNTPSVVEKASKSNQSIIYYENEVTDSLLLHCIDRHFLFAAIHPDILFLLEHDKKFNSELFLTLRTYLEQNRNSVKTSKALHIHKSTFFYRLNKITELLHLSLNNYERLYNYELSLHILDYLNLTDTNK</sequence>
<evidence type="ECO:0000313" key="2">
    <source>
        <dbReference type="EMBL" id="AGY75253.2"/>
    </source>
</evidence>
<dbReference type="InterPro" id="IPR042070">
    <property type="entry name" value="PucR_C-HTH_sf"/>
</dbReference>
<name>A0ABN4BC52_9CLOT</name>
<evidence type="ECO:0000259" key="1">
    <source>
        <dbReference type="Pfam" id="PF13556"/>
    </source>
</evidence>
<gene>
    <name evidence="2" type="ORF">CAETHG_1028</name>
</gene>
<dbReference type="Gene3D" id="1.10.10.2840">
    <property type="entry name" value="PucR C-terminal helix-turn-helix domain"/>
    <property type="match status" value="1"/>
</dbReference>
<dbReference type="EMBL" id="CP006763">
    <property type="protein sequence ID" value="AGY75253.2"/>
    <property type="molecule type" value="Genomic_DNA"/>
</dbReference>
<organism evidence="2 3">
    <name type="scientific">Clostridium autoethanogenum DSM 10061</name>
    <dbReference type="NCBI Taxonomy" id="1341692"/>
    <lineage>
        <taxon>Bacteria</taxon>
        <taxon>Bacillati</taxon>
        <taxon>Bacillota</taxon>
        <taxon>Clostridia</taxon>
        <taxon>Eubacteriales</taxon>
        <taxon>Clostridiaceae</taxon>
        <taxon>Clostridium</taxon>
    </lineage>
</organism>
<dbReference type="PANTHER" id="PTHR33744:SF15">
    <property type="entry name" value="CARBOHYDRATE DIACID REGULATOR"/>
    <property type="match status" value="1"/>
</dbReference>
<dbReference type="InterPro" id="IPR025736">
    <property type="entry name" value="PucR_C-HTH_dom"/>
</dbReference>
<accession>A0ABN4BC52</accession>